<dbReference type="InterPro" id="IPR004117">
    <property type="entry name" value="7tm6_olfct_rcpt"/>
</dbReference>
<keyword evidence="5 10" id="KW-0552">Olfaction</keyword>
<evidence type="ECO:0000256" key="10">
    <source>
        <dbReference type="RuleBase" id="RU351113"/>
    </source>
</evidence>
<feature type="transmembrane region" description="Helical" evidence="10">
    <location>
        <begin position="138"/>
        <end position="159"/>
    </location>
</feature>
<keyword evidence="6 10" id="KW-1133">Transmembrane helix</keyword>
<keyword evidence="2" id="KW-1003">Cell membrane</keyword>
<keyword evidence="7 10" id="KW-0472">Membrane</keyword>
<accession>U5KJQ7</accession>
<dbReference type="PANTHER" id="PTHR21137">
    <property type="entry name" value="ODORANT RECEPTOR"/>
    <property type="match status" value="1"/>
</dbReference>
<protein>
    <recommendedName>
        <fullName evidence="10">Odorant receptor</fullName>
    </recommendedName>
</protein>
<comment type="subcellular location">
    <subcellularLocation>
        <location evidence="1 10">Cell membrane</location>
        <topology evidence="1 10">Multi-pass membrane protein</topology>
    </subcellularLocation>
</comment>
<proteinExistence type="evidence at transcript level"/>
<dbReference type="GO" id="GO:0005549">
    <property type="term" value="F:odorant binding"/>
    <property type="evidence" value="ECO:0007669"/>
    <property type="project" value="InterPro"/>
</dbReference>
<feature type="transmembrane region" description="Helical" evidence="10">
    <location>
        <begin position="45"/>
        <end position="64"/>
    </location>
</feature>
<evidence type="ECO:0000256" key="9">
    <source>
        <dbReference type="ARBA" id="ARBA00023224"/>
    </source>
</evidence>
<evidence type="ECO:0000256" key="4">
    <source>
        <dbReference type="ARBA" id="ARBA00022692"/>
    </source>
</evidence>
<dbReference type="GO" id="GO:0005886">
    <property type="term" value="C:plasma membrane"/>
    <property type="evidence" value="ECO:0007669"/>
    <property type="project" value="UniProtKB-SubCell"/>
</dbReference>
<evidence type="ECO:0000256" key="3">
    <source>
        <dbReference type="ARBA" id="ARBA00022606"/>
    </source>
</evidence>
<keyword evidence="4 10" id="KW-0812">Transmembrane</keyword>
<evidence type="ECO:0000256" key="6">
    <source>
        <dbReference type="ARBA" id="ARBA00022989"/>
    </source>
</evidence>
<dbReference type="GO" id="GO:0007165">
    <property type="term" value="P:signal transduction"/>
    <property type="evidence" value="ECO:0007669"/>
    <property type="project" value="UniProtKB-KW"/>
</dbReference>
<keyword evidence="8 10" id="KW-0675">Receptor</keyword>
<evidence type="ECO:0000256" key="2">
    <source>
        <dbReference type="ARBA" id="ARBA00022475"/>
    </source>
</evidence>
<feature type="transmembrane region" description="Helical" evidence="10">
    <location>
        <begin position="206"/>
        <end position="231"/>
    </location>
</feature>
<keyword evidence="9 10" id="KW-0807">Transducer</keyword>
<dbReference type="PANTHER" id="PTHR21137:SF35">
    <property type="entry name" value="ODORANT RECEPTOR 19A-RELATED"/>
    <property type="match status" value="1"/>
</dbReference>
<comment type="similarity">
    <text evidence="10">Belongs to the insect chemoreceptor superfamily. Heteromeric odorant receptor channel (TC 1.A.69) family.</text>
</comment>
<reference evidence="11" key="2">
    <citation type="submission" date="2013-01" db="EMBL/GenBank/DDBJ databases">
        <authorList>
            <person name="Zhang D.-D."/>
            <person name="Lofstedt C."/>
        </authorList>
    </citation>
    <scope>NUCLEOTIDE SEQUENCE</scope>
</reference>
<organism evidence="11">
    <name type="scientific">Agrotis segetum</name>
    <name type="common">Turnip moth</name>
    <dbReference type="NCBI Taxonomy" id="47767"/>
    <lineage>
        <taxon>Eukaryota</taxon>
        <taxon>Metazoa</taxon>
        <taxon>Ecdysozoa</taxon>
        <taxon>Arthropoda</taxon>
        <taxon>Hexapoda</taxon>
        <taxon>Insecta</taxon>
        <taxon>Pterygota</taxon>
        <taxon>Neoptera</taxon>
        <taxon>Endopterygota</taxon>
        <taxon>Lepidoptera</taxon>
        <taxon>Glossata</taxon>
        <taxon>Ditrysia</taxon>
        <taxon>Noctuoidea</taxon>
        <taxon>Noctuidae</taxon>
        <taxon>Noctuinae</taxon>
        <taxon>Noctuini</taxon>
        <taxon>Agrotis</taxon>
    </lineage>
</organism>
<sequence length="424" mass="49638">MKLFSDLSDLEGVEKAEDILYMKILKKSTWIIDSWPKKPGESKLYRYYAIILQISSLIPGIIYLKNYTGKLSSFEMGHTYITVFMNSISLTRALMIIGPKYNDLLNYFLDEMHLFNYRNKSKYAYQAHILVHKISHFFTVYLLLMMVFGLILFNVTPMYNCYSNGMYRDEADRPPNATFDHAVFYELPFDYTTKVDGYMVVFIFNWYISVSCSTNFCVVDLTISLLVFHLWGHMRVLKQNLENMPKPAGYVSASNHYEDKRYTEEEAKEVHKQLTENIHYHSIIIDFQSRMSECFGEVLLVYFLFHQVSECLLMLECSQMNRQSLLRYGPLTVVIFQQLIQLSIIFELLGSSNDKLIDAVYLVPWEHMDTKNKKLVLKMLEQVQRSMNLKAMGMLTVGVQTMITILKTSFSYFVMLQTVAEEDE</sequence>
<dbReference type="Pfam" id="PF02949">
    <property type="entry name" value="7tm_6"/>
    <property type="match status" value="1"/>
</dbReference>
<dbReference type="AlphaFoldDB" id="U5KJQ7"/>
<dbReference type="GO" id="GO:0004984">
    <property type="term" value="F:olfactory receptor activity"/>
    <property type="evidence" value="ECO:0007669"/>
    <property type="project" value="InterPro"/>
</dbReference>
<dbReference type="EMBL" id="KC526967">
    <property type="protein sequence ID" value="AGS41443.1"/>
    <property type="molecule type" value="mRNA"/>
</dbReference>
<evidence type="ECO:0000313" key="11">
    <source>
        <dbReference type="EMBL" id="AGS41443.1"/>
    </source>
</evidence>
<evidence type="ECO:0000256" key="8">
    <source>
        <dbReference type="ARBA" id="ARBA00023170"/>
    </source>
</evidence>
<name>U5KJQ7_AGRSE</name>
<evidence type="ECO:0000256" key="5">
    <source>
        <dbReference type="ARBA" id="ARBA00022725"/>
    </source>
</evidence>
<keyword evidence="3 10" id="KW-0716">Sensory transduction</keyword>
<comment type="caution">
    <text evidence="10">Lacks conserved residue(s) required for the propagation of feature annotation.</text>
</comment>
<reference evidence="11" key="1">
    <citation type="journal article" date="2013" name="PLoS ONE">
        <title>Functional Evolution of a Multigene Family: Orthologous and Paralogous Pheromone Receptor Genes in the Turnip Moth, Agrotis segetum.</title>
        <authorList>
            <person name="Zhang D.D."/>
            <person name="Lofstedt C."/>
        </authorList>
    </citation>
    <scope>NUCLEOTIDE SEQUENCE</scope>
</reference>
<evidence type="ECO:0000256" key="1">
    <source>
        <dbReference type="ARBA" id="ARBA00004651"/>
    </source>
</evidence>
<evidence type="ECO:0000256" key="7">
    <source>
        <dbReference type="ARBA" id="ARBA00023136"/>
    </source>
</evidence>